<dbReference type="InterPro" id="IPR006674">
    <property type="entry name" value="HD_domain"/>
</dbReference>
<comment type="caution">
    <text evidence="4">The sequence shown here is derived from an EMBL/GenBank/DDBJ whole genome shotgun (WGS) entry which is preliminary data.</text>
</comment>
<dbReference type="Pfam" id="PF13286">
    <property type="entry name" value="HD_assoc"/>
    <property type="match status" value="1"/>
</dbReference>
<dbReference type="GO" id="GO:0016793">
    <property type="term" value="F:triphosphoric monoester hydrolase activity"/>
    <property type="evidence" value="ECO:0007669"/>
    <property type="project" value="InterPro"/>
</dbReference>
<dbReference type="InterPro" id="IPR003607">
    <property type="entry name" value="HD/PDEase_dom"/>
</dbReference>
<gene>
    <name evidence="4" type="ORF">C8C76_10535</name>
</gene>
<dbReference type="RefSeq" id="WP_108138594.1">
    <property type="nucleotide sequence ID" value="NZ_QAXS01000005.1"/>
</dbReference>
<dbReference type="PROSITE" id="PS51831">
    <property type="entry name" value="HD"/>
    <property type="match status" value="1"/>
</dbReference>
<dbReference type="Gene3D" id="1.10.3210.10">
    <property type="entry name" value="Hypothetical protein af1432"/>
    <property type="match status" value="1"/>
</dbReference>
<evidence type="ECO:0000256" key="1">
    <source>
        <dbReference type="ARBA" id="ARBA00022801"/>
    </source>
</evidence>
<dbReference type="Proteomes" id="UP000244089">
    <property type="component" value="Unassembled WGS sequence"/>
</dbReference>
<evidence type="ECO:0000313" key="5">
    <source>
        <dbReference type="Proteomes" id="UP000244089"/>
    </source>
</evidence>
<accession>A0A2T5RNL0</accession>
<comment type="similarity">
    <text evidence="2">Belongs to the dGTPase family. Type 2 subfamily.</text>
</comment>
<organism evidence="4 5">
    <name type="scientific">Halanaerobium saccharolyticum</name>
    <dbReference type="NCBI Taxonomy" id="43595"/>
    <lineage>
        <taxon>Bacteria</taxon>
        <taxon>Bacillati</taxon>
        <taxon>Bacillota</taxon>
        <taxon>Clostridia</taxon>
        <taxon>Halanaerobiales</taxon>
        <taxon>Halanaerobiaceae</taxon>
        <taxon>Halanaerobium</taxon>
    </lineage>
</organism>
<dbReference type="PANTHER" id="PTHR35795">
    <property type="entry name" value="SLR1885 PROTEIN"/>
    <property type="match status" value="1"/>
</dbReference>
<reference evidence="4 5" key="1">
    <citation type="submission" date="2018-04" db="EMBL/GenBank/DDBJ databases">
        <title>Subsurface microbial communities from deep shales in Ohio and West Virginia, USA.</title>
        <authorList>
            <person name="Wrighton K."/>
        </authorList>
    </citation>
    <scope>NUCLEOTIDE SEQUENCE [LARGE SCALE GENOMIC DNA]</scope>
    <source>
        <strain evidence="4 5">WC1</strain>
    </source>
</reference>
<dbReference type="NCBIfam" id="TIGR01353">
    <property type="entry name" value="dGTP_triPase"/>
    <property type="match status" value="1"/>
</dbReference>
<dbReference type="AlphaFoldDB" id="A0A2T5RNL0"/>
<protein>
    <recommendedName>
        <fullName evidence="2">Deoxyguanosinetriphosphate triphosphohydrolase-like protein</fullName>
    </recommendedName>
</protein>
<keyword evidence="1 2" id="KW-0378">Hydrolase</keyword>
<dbReference type="NCBIfam" id="NF002327">
    <property type="entry name" value="PRK01286.1-2"/>
    <property type="match status" value="1"/>
</dbReference>
<dbReference type="CDD" id="cd00077">
    <property type="entry name" value="HDc"/>
    <property type="match status" value="1"/>
</dbReference>
<evidence type="ECO:0000313" key="4">
    <source>
        <dbReference type="EMBL" id="PTW01257.1"/>
    </source>
</evidence>
<evidence type="ECO:0000256" key="2">
    <source>
        <dbReference type="HAMAP-Rule" id="MF_01212"/>
    </source>
</evidence>
<sequence>MFSRVEQLAWEKEKLSDFACLSAESRGRKKAEADCDIRTIFQHDRDRIIHSKAFRRLKHKTQVFIAPEGDHYRTRLTHTLEVSQIARTIARALKLNEDLVEAIALGHDLGHTPFGHAGEAALTEITGEEFKHNLQSLRVVDLIEKRSSGSRGLNLSIEVRDGIVNHTGDTKPLTLEGQIVRVADRVAYINHDIDDALRAGIIDASDLPQDAISILGSTHSERIDVMVRDLINSSWQQAEIKRSAEIKTATEKLRSFLFQNVYIGSEGKSEEGKAKRLLKLLYDFFMEHLDYIPDEYLEFEKNHKQAVIDYIAGMTDRYAINLGQKYFIPTPWFDKNR</sequence>
<feature type="domain" description="HD" evidence="3">
    <location>
        <begin position="75"/>
        <end position="189"/>
    </location>
</feature>
<dbReference type="SUPFAM" id="SSF109604">
    <property type="entry name" value="HD-domain/PDEase-like"/>
    <property type="match status" value="1"/>
</dbReference>
<dbReference type="HAMAP" id="MF_01212">
    <property type="entry name" value="dGTPase_type2"/>
    <property type="match status" value="1"/>
</dbReference>
<dbReference type="InterPro" id="IPR051094">
    <property type="entry name" value="Diverse_Catalytic_Enzymes"/>
</dbReference>
<name>A0A2T5RNL0_9FIRM</name>
<proteinExistence type="inferred from homology"/>
<dbReference type="InterPro" id="IPR023023">
    <property type="entry name" value="dNTPase_2"/>
</dbReference>
<evidence type="ECO:0000259" key="3">
    <source>
        <dbReference type="PROSITE" id="PS51831"/>
    </source>
</evidence>
<dbReference type="SMART" id="SM00471">
    <property type="entry name" value="HDc"/>
    <property type="match status" value="1"/>
</dbReference>
<dbReference type="EMBL" id="QAXS01000005">
    <property type="protein sequence ID" value="PTW01257.1"/>
    <property type="molecule type" value="Genomic_DNA"/>
</dbReference>
<dbReference type="Pfam" id="PF01966">
    <property type="entry name" value="HD"/>
    <property type="match status" value="1"/>
</dbReference>
<dbReference type="InterPro" id="IPR026875">
    <property type="entry name" value="PHydrolase_assoc_dom"/>
</dbReference>
<dbReference type="PANTHER" id="PTHR35795:SF1">
    <property type="entry name" value="BIS(5'-NUCLEOSYL)-TETRAPHOSPHATASE, SYMMETRICAL"/>
    <property type="match status" value="1"/>
</dbReference>
<dbReference type="InterPro" id="IPR006261">
    <property type="entry name" value="dGTPase"/>
</dbReference>
<dbReference type="OrthoDB" id="9803619at2"/>